<comment type="caution">
    <text evidence="3">The sequence shown here is derived from an EMBL/GenBank/DDBJ whole genome shotgun (WGS) entry which is preliminary data.</text>
</comment>
<feature type="domain" description="DUF4174" evidence="2">
    <location>
        <begin position="4"/>
        <end position="116"/>
    </location>
</feature>
<evidence type="ECO:0000256" key="1">
    <source>
        <dbReference type="ARBA" id="ARBA00022729"/>
    </source>
</evidence>
<dbReference type="EMBL" id="BJYS01000022">
    <property type="protein sequence ID" value="GEO05301.1"/>
    <property type="molecule type" value="Genomic_DNA"/>
</dbReference>
<evidence type="ECO:0000313" key="4">
    <source>
        <dbReference type="Proteomes" id="UP000321532"/>
    </source>
</evidence>
<proteinExistence type="predicted"/>
<gene>
    <name evidence="3" type="ORF">AAE02nite_29650</name>
</gene>
<name>A0A512B016_9BACT</name>
<keyword evidence="1" id="KW-0732">Signal</keyword>
<dbReference type="Pfam" id="PF13778">
    <property type="entry name" value="DUF4174"/>
    <property type="match status" value="1"/>
</dbReference>
<dbReference type="AlphaFoldDB" id="A0A512B016"/>
<evidence type="ECO:0000259" key="2">
    <source>
        <dbReference type="Pfam" id="PF13778"/>
    </source>
</evidence>
<organism evidence="3 4">
    <name type="scientific">Adhaeribacter aerolatus</name>
    <dbReference type="NCBI Taxonomy" id="670289"/>
    <lineage>
        <taxon>Bacteria</taxon>
        <taxon>Pseudomonadati</taxon>
        <taxon>Bacteroidota</taxon>
        <taxon>Cytophagia</taxon>
        <taxon>Cytophagales</taxon>
        <taxon>Hymenobacteraceae</taxon>
        <taxon>Adhaeribacter</taxon>
    </lineage>
</organism>
<dbReference type="Proteomes" id="UP000321532">
    <property type="component" value="Unassembled WGS sequence"/>
</dbReference>
<accession>A0A512B016</accession>
<dbReference type="InterPro" id="IPR025232">
    <property type="entry name" value="DUF4174"/>
</dbReference>
<protein>
    <recommendedName>
        <fullName evidence="2">DUF4174 domain-containing protein</fullName>
    </recommendedName>
</protein>
<evidence type="ECO:0000313" key="3">
    <source>
        <dbReference type="EMBL" id="GEO05301.1"/>
    </source>
</evidence>
<reference evidence="3 4" key="1">
    <citation type="submission" date="2019-07" db="EMBL/GenBank/DDBJ databases">
        <title>Whole genome shotgun sequence of Adhaeribacter aerolatus NBRC 106133.</title>
        <authorList>
            <person name="Hosoyama A."/>
            <person name="Uohara A."/>
            <person name="Ohji S."/>
            <person name="Ichikawa N."/>
        </authorList>
    </citation>
    <scope>NUCLEOTIDE SEQUENCE [LARGE SCALE GENOMIC DNA]</scope>
    <source>
        <strain evidence="3 4">NBRC 106133</strain>
    </source>
</reference>
<sequence length="122" mass="13790">MPTAKSQKRVVLVFAATAADARWQRQQELLLQANQELTARDLVVLGVLGNQVNTSSSKTVKLPGPEILREQYNIKPDQFTVILVGKDGTEKYRAQEVIKPGTIFNIIDAMPMRQQEMRRQEP</sequence>
<keyword evidence="4" id="KW-1185">Reference proteome</keyword>